<evidence type="ECO:0000313" key="4">
    <source>
        <dbReference type="Proteomes" id="UP000011682"/>
    </source>
</evidence>
<dbReference type="AlphaFoldDB" id="S9P5N5"/>
<dbReference type="PANTHER" id="PTHR43364:SF4">
    <property type="entry name" value="NAD(P)-LINKED OXIDOREDUCTASE SUPERFAMILY PROTEIN"/>
    <property type="match status" value="1"/>
</dbReference>
<sequence length="310" mass="33094">METRKLGSLEVSVVGLGCNNFGWRLDAQGTATVVDAALDAGINFFDTATLYGEGKSEEFLGRALGKRRSQVLIASKFGHPGEGPGKGAKPAYLQQAIETSLRRLGTDYIDLYQLHMPDPETPIADTLGALDALVRAGKVREIGCSNFSAAQLREAAQAVRPGAARFVSVQNEYSLLHREPEAEVLPESERGQLAFLPYFPLASGLLTGKYRPGQAPPEGSRLSGGGLANRFLTEANIARAEELRRHAESRGHTLLDLAFSWLLARGPVVASVIAGATSAEQVRANVAAAGWRLDAADLAKVDALTRSTSR</sequence>
<proteinExistence type="predicted"/>
<organism evidence="3 4">
    <name type="scientific">Cystobacter fuscus (strain ATCC 25194 / DSM 2262 / NBRC 100088 / M29)</name>
    <dbReference type="NCBI Taxonomy" id="1242864"/>
    <lineage>
        <taxon>Bacteria</taxon>
        <taxon>Pseudomonadati</taxon>
        <taxon>Myxococcota</taxon>
        <taxon>Myxococcia</taxon>
        <taxon>Myxococcales</taxon>
        <taxon>Cystobacterineae</taxon>
        <taxon>Archangiaceae</taxon>
        <taxon>Cystobacter</taxon>
    </lineage>
</organism>
<dbReference type="Proteomes" id="UP000011682">
    <property type="component" value="Unassembled WGS sequence"/>
</dbReference>
<accession>S9P5N5</accession>
<dbReference type="GO" id="GO:0016491">
    <property type="term" value="F:oxidoreductase activity"/>
    <property type="evidence" value="ECO:0007669"/>
    <property type="project" value="UniProtKB-KW"/>
</dbReference>
<comment type="caution">
    <text evidence="3">The sequence shown here is derived from an EMBL/GenBank/DDBJ whole genome shotgun (WGS) entry which is preliminary data.</text>
</comment>
<evidence type="ECO:0000256" key="1">
    <source>
        <dbReference type="ARBA" id="ARBA00023002"/>
    </source>
</evidence>
<dbReference type="CDD" id="cd19084">
    <property type="entry name" value="AKR_AKR11B1-like"/>
    <property type="match status" value="1"/>
</dbReference>
<dbReference type="InterPro" id="IPR050523">
    <property type="entry name" value="AKR_Detox_Biosynth"/>
</dbReference>
<gene>
    <name evidence="3" type="ORF">D187_002504</name>
</gene>
<name>S9P5N5_CYSF2</name>
<dbReference type="Gene3D" id="3.20.20.100">
    <property type="entry name" value="NADP-dependent oxidoreductase domain"/>
    <property type="match status" value="1"/>
</dbReference>
<evidence type="ECO:0000313" key="3">
    <source>
        <dbReference type="EMBL" id="EPX59760.1"/>
    </source>
</evidence>
<dbReference type="PANTHER" id="PTHR43364">
    <property type="entry name" value="NADH-SPECIFIC METHYLGLYOXAL REDUCTASE-RELATED"/>
    <property type="match status" value="1"/>
</dbReference>
<dbReference type="InterPro" id="IPR023210">
    <property type="entry name" value="NADP_OxRdtase_dom"/>
</dbReference>
<dbReference type="PRINTS" id="PR00069">
    <property type="entry name" value="ALDKETRDTASE"/>
</dbReference>
<dbReference type="InterPro" id="IPR036812">
    <property type="entry name" value="NAD(P)_OxRdtase_dom_sf"/>
</dbReference>
<dbReference type="FunFam" id="3.20.20.100:FF:000004">
    <property type="entry name" value="Oxidoreductase, aldo/keto reductase"/>
    <property type="match status" value="1"/>
</dbReference>
<dbReference type="SUPFAM" id="SSF51430">
    <property type="entry name" value="NAD(P)-linked oxidoreductase"/>
    <property type="match status" value="1"/>
</dbReference>
<dbReference type="RefSeq" id="WP_002625542.1">
    <property type="nucleotide sequence ID" value="NZ_ANAH02000015.1"/>
</dbReference>
<dbReference type="OrthoDB" id="9803483at2"/>
<dbReference type="GO" id="GO:0005829">
    <property type="term" value="C:cytosol"/>
    <property type="evidence" value="ECO:0007669"/>
    <property type="project" value="UniProtKB-ARBA"/>
</dbReference>
<reference evidence="3" key="1">
    <citation type="submission" date="2013-05" db="EMBL/GenBank/DDBJ databases">
        <title>Genome assembly of Cystobacter fuscus DSM 2262.</title>
        <authorList>
            <person name="Sharma G."/>
            <person name="Khatri I."/>
            <person name="Kaur C."/>
            <person name="Mayilraj S."/>
            <person name="Subramanian S."/>
        </authorList>
    </citation>
    <scope>NUCLEOTIDE SEQUENCE [LARGE SCALE GENOMIC DNA]</scope>
    <source>
        <strain evidence="3">DSM 2262</strain>
    </source>
</reference>
<dbReference type="InterPro" id="IPR020471">
    <property type="entry name" value="AKR"/>
</dbReference>
<keyword evidence="1" id="KW-0560">Oxidoreductase</keyword>
<dbReference type="Pfam" id="PF00248">
    <property type="entry name" value="Aldo_ket_red"/>
    <property type="match status" value="1"/>
</dbReference>
<protein>
    <submittedName>
        <fullName evidence="3">Aldo/keto reductase</fullName>
    </submittedName>
</protein>
<dbReference type="EMBL" id="ANAH02000015">
    <property type="protein sequence ID" value="EPX59760.1"/>
    <property type="molecule type" value="Genomic_DNA"/>
</dbReference>
<feature type="domain" description="NADP-dependent oxidoreductase" evidence="2">
    <location>
        <begin position="14"/>
        <end position="304"/>
    </location>
</feature>
<dbReference type="eggNOG" id="COG0667">
    <property type="taxonomic scope" value="Bacteria"/>
</dbReference>
<evidence type="ECO:0000259" key="2">
    <source>
        <dbReference type="Pfam" id="PF00248"/>
    </source>
</evidence>
<keyword evidence="4" id="KW-1185">Reference proteome</keyword>